<evidence type="ECO:0000313" key="3">
    <source>
        <dbReference type="Proteomes" id="UP000242222"/>
    </source>
</evidence>
<dbReference type="Proteomes" id="UP000242222">
    <property type="component" value="Unassembled WGS sequence"/>
</dbReference>
<keyword evidence="3" id="KW-1185">Reference proteome</keyword>
<gene>
    <name evidence="2" type="ORF">SAMN05216516_11096</name>
</gene>
<dbReference type="InterPro" id="IPR052183">
    <property type="entry name" value="IS_Transposase"/>
</dbReference>
<dbReference type="EMBL" id="FOVC01000010">
    <property type="protein sequence ID" value="SFN56181.1"/>
    <property type="molecule type" value="Genomic_DNA"/>
</dbReference>
<sequence>MVIRHHGEPAVVTRDNRGASTAALSTLNAGRPEEETITIRQSKYLNNLVVQDHRNIRRQIKLMTGFKSFRRAQTLLAGIGLIHLSRKGQYRTPHGDSSSQAEQFYRLAMKKISRSYGNQPTLMWQSLYCAGRISEAGWLKGCTGR</sequence>
<dbReference type="Pfam" id="PF13610">
    <property type="entry name" value="DDE_Tnp_IS240"/>
    <property type="match status" value="1"/>
</dbReference>
<feature type="domain" description="DDE" evidence="1">
    <location>
        <begin position="4"/>
        <end position="89"/>
    </location>
</feature>
<dbReference type="STRING" id="1367852.SAMN05216516_11096"/>
<evidence type="ECO:0000259" key="1">
    <source>
        <dbReference type="Pfam" id="PF13610"/>
    </source>
</evidence>
<dbReference type="AlphaFoldDB" id="A0A1I5A102"/>
<accession>A0A1I5A102</accession>
<proteinExistence type="predicted"/>
<organism evidence="2 3">
    <name type="scientific">Izhakiella capsodis</name>
    <dbReference type="NCBI Taxonomy" id="1367852"/>
    <lineage>
        <taxon>Bacteria</taxon>
        <taxon>Pseudomonadati</taxon>
        <taxon>Pseudomonadota</taxon>
        <taxon>Gammaproteobacteria</taxon>
        <taxon>Enterobacterales</taxon>
        <taxon>Erwiniaceae</taxon>
        <taxon>Izhakiella</taxon>
    </lineage>
</organism>
<dbReference type="PANTHER" id="PTHR35528">
    <property type="entry name" value="BLL1675 PROTEIN"/>
    <property type="match status" value="1"/>
</dbReference>
<reference evidence="3" key="1">
    <citation type="submission" date="2016-10" db="EMBL/GenBank/DDBJ databases">
        <authorList>
            <person name="Varghese N."/>
            <person name="Submissions S."/>
        </authorList>
    </citation>
    <scope>NUCLEOTIDE SEQUENCE [LARGE SCALE GENOMIC DNA]</scope>
    <source>
        <strain evidence="3">N6PO6</strain>
    </source>
</reference>
<dbReference type="PANTHER" id="PTHR35528:SF3">
    <property type="entry name" value="BLL1675 PROTEIN"/>
    <property type="match status" value="1"/>
</dbReference>
<dbReference type="InterPro" id="IPR032874">
    <property type="entry name" value="DDE_dom"/>
</dbReference>
<evidence type="ECO:0000313" key="2">
    <source>
        <dbReference type="EMBL" id="SFN56181.1"/>
    </source>
</evidence>
<name>A0A1I5A102_9GAMM</name>
<protein>
    <submittedName>
        <fullName evidence="2">DDE domain-containing protein</fullName>
    </submittedName>
</protein>